<feature type="compositionally biased region" description="Polar residues" evidence="1">
    <location>
        <begin position="43"/>
        <end position="53"/>
    </location>
</feature>
<proteinExistence type="predicted"/>
<accession>A0A371EHB0</accession>
<reference evidence="2" key="1">
    <citation type="submission" date="2018-05" db="EMBL/GenBank/DDBJ databases">
        <title>Draft genome of Mucuna pruriens seed.</title>
        <authorList>
            <person name="Nnadi N.E."/>
            <person name="Vos R."/>
            <person name="Hasami M.H."/>
            <person name="Devisetty U.K."/>
            <person name="Aguiy J.C."/>
        </authorList>
    </citation>
    <scope>NUCLEOTIDE SEQUENCE [LARGE SCALE GENOMIC DNA]</scope>
    <source>
        <strain evidence="2">JCA_2017</strain>
    </source>
</reference>
<dbReference type="Proteomes" id="UP000257109">
    <property type="component" value="Unassembled WGS sequence"/>
</dbReference>
<protein>
    <submittedName>
        <fullName evidence="2">Uncharacterized protein</fullName>
    </submittedName>
</protein>
<dbReference type="InterPro" id="IPR043502">
    <property type="entry name" value="DNA/RNA_pol_sf"/>
</dbReference>
<gene>
    <name evidence="2" type="ORF">CR513_55915</name>
</gene>
<dbReference type="SUPFAM" id="SSF56672">
    <property type="entry name" value="DNA/RNA polymerases"/>
    <property type="match status" value="1"/>
</dbReference>
<dbReference type="Gene3D" id="3.10.10.10">
    <property type="entry name" value="HIV Type 1 Reverse Transcriptase, subunit A, domain 1"/>
    <property type="match status" value="1"/>
</dbReference>
<dbReference type="EMBL" id="QJKJ01013905">
    <property type="protein sequence ID" value="RDX65430.1"/>
    <property type="molecule type" value="Genomic_DNA"/>
</dbReference>
<evidence type="ECO:0000313" key="3">
    <source>
        <dbReference type="Proteomes" id="UP000257109"/>
    </source>
</evidence>
<dbReference type="OrthoDB" id="2011293at2759"/>
<evidence type="ECO:0000256" key="1">
    <source>
        <dbReference type="SAM" id="MobiDB-lite"/>
    </source>
</evidence>
<keyword evidence="3" id="KW-1185">Reference proteome</keyword>
<dbReference type="PANTHER" id="PTHR33067">
    <property type="entry name" value="RNA-DIRECTED DNA POLYMERASE-RELATED"/>
    <property type="match status" value="1"/>
</dbReference>
<comment type="caution">
    <text evidence="2">The sequence shown here is derived from an EMBL/GenBank/DDBJ whole genome shotgun (WGS) entry which is preliminary data.</text>
</comment>
<dbReference type="PANTHER" id="PTHR33067:SF15">
    <property type="entry name" value="RNA-DIRECTED DNA POLYMERASE"/>
    <property type="match status" value="1"/>
</dbReference>
<evidence type="ECO:0000313" key="2">
    <source>
        <dbReference type="EMBL" id="RDX65430.1"/>
    </source>
</evidence>
<organism evidence="2 3">
    <name type="scientific">Mucuna pruriens</name>
    <name type="common">Velvet bean</name>
    <name type="synonym">Dolichos pruriens</name>
    <dbReference type="NCBI Taxonomy" id="157652"/>
    <lineage>
        <taxon>Eukaryota</taxon>
        <taxon>Viridiplantae</taxon>
        <taxon>Streptophyta</taxon>
        <taxon>Embryophyta</taxon>
        <taxon>Tracheophyta</taxon>
        <taxon>Spermatophyta</taxon>
        <taxon>Magnoliopsida</taxon>
        <taxon>eudicotyledons</taxon>
        <taxon>Gunneridae</taxon>
        <taxon>Pentapetalae</taxon>
        <taxon>rosids</taxon>
        <taxon>fabids</taxon>
        <taxon>Fabales</taxon>
        <taxon>Fabaceae</taxon>
        <taxon>Papilionoideae</taxon>
        <taxon>50 kb inversion clade</taxon>
        <taxon>NPAAA clade</taxon>
        <taxon>indigoferoid/millettioid clade</taxon>
        <taxon>Phaseoleae</taxon>
        <taxon>Mucuna</taxon>
    </lineage>
</organism>
<feature type="region of interest" description="Disordered" evidence="1">
    <location>
        <begin position="43"/>
        <end position="68"/>
    </location>
</feature>
<sequence>MSGWNLHINGAPYRHVPYFVGGKSNWRRIPIWKVAISESTSSQLNLNQGQHTTPRFGPAGSMSRPNQSNYQHKGLRYQAPAFHQQPQQQMPPRENSSAMEDLMKQMSVCNIQFQQNITTTIHDLKMQSDAVGRFRKHSLPNNSECEREGVGTMQLRSGRELPSLATPQPRPGLAKAETELRVDSRVQQSARGVPLLIPNRTVLERRSVEAILEAIKQVPKYAKFLKELCVHKRNKIKGAVETGGIVSALVNKLIFPADFYVLDIRDEAPRKGSILIVGRPFLMTARTKIDMYVGTLSMEFGETFMVFNIFEVLKHPAEDHSIFSIDTIDELIEEYPLPKHLKYAYLEDHQQFSVIIANNLSREKEEKLLNILRKHKKAIGINPSICMHKIEKDARPIRQLQQRLNLTLLDVVKKEVTKLLTVGIIYPISNNQWVSLVQVVPK</sequence>
<dbReference type="AlphaFoldDB" id="A0A371EHB0"/>
<feature type="non-terminal residue" evidence="2">
    <location>
        <position position="1"/>
    </location>
</feature>
<name>A0A371EHB0_MUCPR</name>